<dbReference type="EnsemblPlants" id="AES79246">
    <property type="protein sequence ID" value="AES79246"/>
    <property type="gene ID" value="MTR_7g060310"/>
</dbReference>
<dbReference type="Proteomes" id="UP000002051">
    <property type="component" value="Unassembled WGS sequence"/>
</dbReference>
<evidence type="ECO:0000313" key="6">
    <source>
        <dbReference type="Proteomes" id="UP000002051"/>
    </source>
</evidence>
<dbReference type="PaxDb" id="3880-AES79246"/>
<dbReference type="eggNOG" id="ENOG502QTFS">
    <property type="taxonomic scope" value="Eukaryota"/>
</dbReference>
<keyword evidence="6" id="KW-1185">Reference proteome</keyword>
<evidence type="ECO:0000313" key="4">
    <source>
        <dbReference type="EMBL" id="RHN46068.1"/>
    </source>
</evidence>
<keyword evidence="2" id="KW-1133">Transmembrane helix</keyword>
<dbReference type="PANTHER" id="PTHR31549:SF191">
    <property type="entry name" value="DUF247 DOMAIN PROTEIN"/>
    <property type="match status" value="1"/>
</dbReference>
<name>G7L3E0_MEDTR</name>
<reference evidence="4" key="4">
    <citation type="journal article" date="2018" name="Nat. Plants">
        <title>Whole-genome landscape of Medicago truncatula symbiotic genes.</title>
        <authorList>
            <person name="Pecrix Y."/>
            <person name="Gamas P."/>
            <person name="Carrere S."/>
        </authorList>
    </citation>
    <scope>NUCLEOTIDE SEQUENCE</scope>
    <source>
        <tissue evidence="4">Leaves</tissue>
    </source>
</reference>
<dbReference type="OrthoDB" id="1849062at2759"/>
<dbReference type="OMA" id="SEWWEQQ"/>
<evidence type="ECO:0000313" key="3">
    <source>
        <dbReference type="EMBL" id="AES79246.1"/>
    </source>
</evidence>
<reference evidence="3 6" key="2">
    <citation type="journal article" date="2014" name="BMC Genomics">
        <title>An improved genome release (version Mt4.0) for the model legume Medicago truncatula.</title>
        <authorList>
            <person name="Tang H."/>
            <person name="Krishnakumar V."/>
            <person name="Bidwell S."/>
            <person name="Rosen B."/>
            <person name="Chan A."/>
            <person name="Zhou S."/>
            <person name="Gentzbittel L."/>
            <person name="Childs K.L."/>
            <person name="Yandell M."/>
            <person name="Gundlach H."/>
            <person name="Mayer K.F."/>
            <person name="Schwartz D.C."/>
            <person name="Town C.D."/>
        </authorList>
    </citation>
    <scope>GENOME REANNOTATION</scope>
    <source>
        <strain evidence="5 6">cv. Jemalong A17</strain>
    </source>
</reference>
<sequence length="492" mass="56746">MMTSQTTLEKKIVELENSKQIPQNSRPKIQRVQEYLRNRKNFEKHYSPKLVSIGPIHHDNPNLKTGEKYKLMWAAKYLENIGRNPRDLHKKIADNINELKGHFSDDVLTLTGQSLEDFGSLEEKLSWMLFVDGCSLLHILEKAKLHVPGQMNIKVDQLVLVMMDVLLLENQLPYEVLKLLWKDSDESELIKSMKNFLKCHHWATPDNKRNRRKRRNQETSNIVPDKTGKEQHSVLITNESETPSEKEKDMVPKRKGEGEHSLSIRNESQLETPFHLLDLQRNIILITSTTKINKESWSQKSSDEKVKMMTYRNIQDLRAVGIRLKSSKTRRPRDIDFSEGLFAAELTLPEIVVDDTSAATFLNLIAYEMCPDFDNDYGICSFAAFMDSLIDNPEDVKLLRSKGILLNSLGSDEEVAELFNIISTDLVPNSETYFEVRAKIHDHYCNRCNTWIAEGFHTYFSNPWAIIAFIAAFTALVLTFIQTWFTVNPASK</sequence>
<dbReference type="EMBL" id="CM001223">
    <property type="protein sequence ID" value="AES79246.1"/>
    <property type="molecule type" value="Genomic_DNA"/>
</dbReference>
<dbReference type="AlphaFoldDB" id="G7L3E0"/>
<evidence type="ECO:0000256" key="2">
    <source>
        <dbReference type="SAM" id="Phobius"/>
    </source>
</evidence>
<gene>
    <name evidence="5" type="primary">11426236</name>
    <name evidence="3" type="ordered locus">MTR_7g060310</name>
    <name evidence="4" type="ORF">MtrunA17_Chr7g0238231</name>
</gene>
<accession>G7L3E0</accession>
<feature type="region of interest" description="Disordered" evidence="1">
    <location>
        <begin position="205"/>
        <end position="261"/>
    </location>
</feature>
<dbReference type="Proteomes" id="UP000265566">
    <property type="component" value="Chromosome 7"/>
</dbReference>
<dbReference type="STRING" id="3880.G7L3E0"/>
<reference evidence="5" key="3">
    <citation type="submission" date="2015-04" db="UniProtKB">
        <authorList>
            <consortium name="EnsemblPlants"/>
        </authorList>
    </citation>
    <scope>IDENTIFICATION</scope>
    <source>
        <strain evidence="5">cv. Jemalong A17</strain>
    </source>
</reference>
<proteinExistence type="predicted"/>
<feature type="transmembrane region" description="Helical" evidence="2">
    <location>
        <begin position="464"/>
        <end position="487"/>
    </location>
</feature>
<dbReference type="EMBL" id="PSQE01000007">
    <property type="protein sequence ID" value="RHN46068.1"/>
    <property type="molecule type" value="Genomic_DNA"/>
</dbReference>
<organism evidence="3 6">
    <name type="scientific">Medicago truncatula</name>
    <name type="common">Barrel medic</name>
    <name type="synonym">Medicago tribuloides</name>
    <dbReference type="NCBI Taxonomy" id="3880"/>
    <lineage>
        <taxon>Eukaryota</taxon>
        <taxon>Viridiplantae</taxon>
        <taxon>Streptophyta</taxon>
        <taxon>Embryophyta</taxon>
        <taxon>Tracheophyta</taxon>
        <taxon>Spermatophyta</taxon>
        <taxon>Magnoliopsida</taxon>
        <taxon>eudicotyledons</taxon>
        <taxon>Gunneridae</taxon>
        <taxon>Pentapetalae</taxon>
        <taxon>rosids</taxon>
        <taxon>fabids</taxon>
        <taxon>Fabales</taxon>
        <taxon>Fabaceae</taxon>
        <taxon>Papilionoideae</taxon>
        <taxon>50 kb inversion clade</taxon>
        <taxon>NPAAA clade</taxon>
        <taxon>Hologalegina</taxon>
        <taxon>IRL clade</taxon>
        <taxon>Trifolieae</taxon>
        <taxon>Medicago</taxon>
    </lineage>
</organism>
<dbReference type="Gramene" id="rna40508">
    <property type="protein sequence ID" value="RHN46068.1"/>
    <property type="gene ID" value="gene40508"/>
</dbReference>
<dbReference type="KEGG" id="mtr:11426236"/>
<feature type="compositionally biased region" description="Basic and acidic residues" evidence="1">
    <location>
        <begin position="243"/>
        <end position="261"/>
    </location>
</feature>
<reference evidence="3 6" key="1">
    <citation type="journal article" date="2011" name="Nature">
        <title>The Medicago genome provides insight into the evolution of rhizobial symbioses.</title>
        <authorList>
            <person name="Young N.D."/>
            <person name="Debelle F."/>
            <person name="Oldroyd G.E."/>
            <person name="Geurts R."/>
            <person name="Cannon S.B."/>
            <person name="Udvardi M.K."/>
            <person name="Benedito V.A."/>
            <person name="Mayer K.F."/>
            <person name="Gouzy J."/>
            <person name="Schoof H."/>
            <person name="Van de Peer Y."/>
            <person name="Proost S."/>
            <person name="Cook D.R."/>
            <person name="Meyers B.C."/>
            <person name="Spannagl M."/>
            <person name="Cheung F."/>
            <person name="De Mita S."/>
            <person name="Krishnakumar V."/>
            <person name="Gundlach H."/>
            <person name="Zhou S."/>
            <person name="Mudge J."/>
            <person name="Bharti A.K."/>
            <person name="Murray J.D."/>
            <person name="Naoumkina M.A."/>
            <person name="Rosen B."/>
            <person name="Silverstein K.A."/>
            <person name="Tang H."/>
            <person name="Rombauts S."/>
            <person name="Zhao P.X."/>
            <person name="Zhou P."/>
            <person name="Barbe V."/>
            <person name="Bardou P."/>
            <person name="Bechner M."/>
            <person name="Bellec A."/>
            <person name="Berger A."/>
            <person name="Berges H."/>
            <person name="Bidwell S."/>
            <person name="Bisseling T."/>
            <person name="Choisne N."/>
            <person name="Couloux A."/>
            <person name="Denny R."/>
            <person name="Deshpande S."/>
            <person name="Dai X."/>
            <person name="Doyle J.J."/>
            <person name="Dudez A.M."/>
            <person name="Farmer A.D."/>
            <person name="Fouteau S."/>
            <person name="Franken C."/>
            <person name="Gibelin C."/>
            <person name="Gish J."/>
            <person name="Goldstein S."/>
            <person name="Gonzalez A.J."/>
            <person name="Green P.J."/>
            <person name="Hallab A."/>
            <person name="Hartog M."/>
            <person name="Hua A."/>
            <person name="Humphray S.J."/>
            <person name="Jeong D.H."/>
            <person name="Jing Y."/>
            <person name="Jocker A."/>
            <person name="Kenton S.M."/>
            <person name="Kim D.J."/>
            <person name="Klee K."/>
            <person name="Lai H."/>
            <person name="Lang C."/>
            <person name="Lin S."/>
            <person name="Macmil S.L."/>
            <person name="Magdelenat G."/>
            <person name="Matthews L."/>
            <person name="McCorrison J."/>
            <person name="Monaghan E.L."/>
            <person name="Mun J.H."/>
            <person name="Najar F.Z."/>
            <person name="Nicholson C."/>
            <person name="Noirot C."/>
            <person name="O'Bleness M."/>
            <person name="Paule C.R."/>
            <person name="Poulain J."/>
            <person name="Prion F."/>
            <person name="Qin B."/>
            <person name="Qu C."/>
            <person name="Retzel E.F."/>
            <person name="Riddle C."/>
            <person name="Sallet E."/>
            <person name="Samain S."/>
            <person name="Samson N."/>
            <person name="Sanders I."/>
            <person name="Saurat O."/>
            <person name="Scarpelli C."/>
            <person name="Schiex T."/>
            <person name="Segurens B."/>
            <person name="Severin A.J."/>
            <person name="Sherrier D.J."/>
            <person name="Shi R."/>
            <person name="Sims S."/>
            <person name="Singer S.R."/>
            <person name="Sinharoy S."/>
            <person name="Sterck L."/>
            <person name="Viollet A."/>
            <person name="Wang B.B."/>
            <person name="Wang K."/>
            <person name="Wang M."/>
            <person name="Wang X."/>
            <person name="Warfsmann J."/>
            <person name="Weissenbach J."/>
            <person name="White D.D."/>
            <person name="White J.D."/>
            <person name="Wiley G.B."/>
            <person name="Wincker P."/>
            <person name="Xing Y."/>
            <person name="Yang L."/>
            <person name="Yao Z."/>
            <person name="Ying F."/>
            <person name="Zhai J."/>
            <person name="Zhou L."/>
            <person name="Zuber A."/>
            <person name="Denarie J."/>
            <person name="Dixon R.A."/>
            <person name="May G.D."/>
            <person name="Schwartz D.C."/>
            <person name="Rogers J."/>
            <person name="Quetier F."/>
            <person name="Town C.D."/>
            <person name="Roe B.A."/>
        </authorList>
    </citation>
    <scope>NUCLEOTIDE SEQUENCE [LARGE SCALE GENOMIC DNA]</scope>
    <source>
        <strain evidence="3">A17</strain>
        <strain evidence="5 6">cv. Jemalong A17</strain>
    </source>
</reference>
<dbReference type="Pfam" id="PF03140">
    <property type="entry name" value="DUF247"/>
    <property type="match status" value="1"/>
</dbReference>
<keyword evidence="2" id="KW-0472">Membrane</keyword>
<keyword evidence="2" id="KW-0812">Transmembrane</keyword>
<dbReference type="InterPro" id="IPR004158">
    <property type="entry name" value="DUF247_pln"/>
</dbReference>
<dbReference type="PANTHER" id="PTHR31549">
    <property type="entry name" value="PROTEIN, PUTATIVE (DUF247)-RELATED-RELATED"/>
    <property type="match status" value="1"/>
</dbReference>
<dbReference type="ExpressionAtlas" id="G7L3E0">
    <property type="expression patterns" value="differential"/>
</dbReference>
<dbReference type="HOGENOM" id="CLU_020188_1_2_1"/>
<evidence type="ECO:0000313" key="5">
    <source>
        <dbReference type="EnsemblPlants" id="AES79246"/>
    </source>
</evidence>
<evidence type="ECO:0000256" key="1">
    <source>
        <dbReference type="SAM" id="MobiDB-lite"/>
    </source>
</evidence>
<protein>
    <submittedName>
        <fullName evidence="3">DUF247 domain protein</fullName>
    </submittedName>
</protein>